<dbReference type="Gene3D" id="1.10.1130.10">
    <property type="entry name" value="Flavocytochrome C3, Chain A"/>
    <property type="match status" value="1"/>
</dbReference>
<keyword evidence="1" id="KW-0732">Signal</keyword>
<keyword evidence="5" id="KW-1185">Reference proteome</keyword>
<dbReference type="RefSeq" id="WP_306727320.1">
    <property type="nucleotide sequence ID" value="NZ_JAVDDT010000002.1"/>
</dbReference>
<dbReference type="InterPro" id="IPR010177">
    <property type="entry name" value="Paired_CXXCH_1"/>
</dbReference>
<dbReference type="PANTHER" id="PTHR35038">
    <property type="entry name" value="DISSIMILATORY SULFITE REDUCTASE SIRA"/>
    <property type="match status" value="1"/>
</dbReference>
<name>A0ABU0W744_9GAMM</name>
<comment type="caution">
    <text evidence="4">The sequence shown here is derived from an EMBL/GenBank/DDBJ whole genome shotgun (WGS) entry which is preliminary data.</text>
</comment>
<evidence type="ECO:0000259" key="2">
    <source>
        <dbReference type="Pfam" id="PF09699"/>
    </source>
</evidence>
<evidence type="ECO:0000313" key="4">
    <source>
        <dbReference type="EMBL" id="MDQ2068820.1"/>
    </source>
</evidence>
<organism evidence="4 5">
    <name type="scientific">Natronospira bacteriovora</name>
    <dbReference type="NCBI Taxonomy" id="3069753"/>
    <lineage>
        <taxon>Bacteria</taxon>
        <taxon>Pseudomonadati</taxon>
        <taxon>Pseudomonadota</taxon>
        <taxon>Gammaproteobacteria</taxon>
        <taxon>Natronospirales</taxon>
        <taxon>Natronospiraceae</taxon>
        <taxon>Natronospira</taxon>
    </lineage>
</organism>
<dbReference type="SUPFAM" id="SSF48695">
    <property type="entry name" value="Multiheme cytochromes"/>
    <property type="match status" value="1"/>
</dbReference>
<dbReference type="EMBL" id="JAVDDT010000002">
    <property type="protein sequence ID" value="MDQ2068820.1"/>
    <property type="molecule type" value="Genomic_DNA"/>
</dbReference>
<dbReference type="Pfam" id="PF09699">
    <property type="entry name" value="Paired_CXXCH_1"/>
    <property type="match status" value="2"/>
</dbReference>
<sequence>MILGYLLLLGTVWSAQDYPVEAGYAPGGERACVMCHMREPDHPLAAINKTPHGMLGDPLSPAADRQCQACHGPSLAHLSVRDGVRPPPAVSFNRNTPAADANRACLSCHDDAAQRHWRGSAHEFNDVSCTDCHQSHVARDPMMARASRDRVCLDCHTRVRAEIHRPSTHPMRAGQMSCSDCHAPHGSISTGELRSASLNETCYSCHAEYRGPFLWEHPPVRESCSNCHEPHGAVHDNLLRSRGPQLCQQCHSAAFHPSTALHGGDVPPRGASASMLQRNCMNCHTQVHGSNHPSGVGQTR</sequence>
<feature type="domain" description="Doubled CXXCH motif" evidence="2">
    <location>
        <begin position="170"/>
        <end position="210"/>
    </location>
</feature>
<proteinExistence type="predicted"/>
<reference evidence="4 5" key="1">
    <citation type="submission" date="2023-08" db="EMBL/GenBank/DDBJ databases">
        <title>Whole-genome sequencing of halo(alkali)philic microorganisms from hypersaline lakes.</title>
        <authorList>
            <person name="Sorokin D.Y."/>
            <person name="Abbas B."/>
            <person name="Merkel A.Y."/>
        </authorList>
    </citation>
    <scope>NUCLEOTIDE SEQUENCE [LARGE SCALE GENOMIC DNA]</scope>
    <source>
        <strain evidence="4 5">AB-CW4</strain>
    </source>
</reference>
<dbReference type="PANTHER" id="PTHR35038:SF6">
    <property type="entry name" value="SURFACE LOCALIZED DECAHEME CYTOCHROME C LIPOPROTEIN"/>
    <property type="match status" value="1"/>
</dbReference>
<dbReference type="Proteomes" id="UP001239019">
    <property type="component" value="Unassembled WGS sequence"/>
</dbReference>
<dbReference type="InterPro" id="IPR053875">
    <property type="entry name" value="Cytochrom_c_NrfB-like_dom"/>
</dbReference>
<dbReference type="InterPro" id="IPR051829">
    <property type="entry name" value="Multiheme_Cytochr_ET"/>
</dbReference>
<evidence type="ECO:0000256" key="1">
    <source>
        <dbReference type="ARBA" id="ARBA00022729"/>
    </source>
</evidence>
<feature type="domain" description="Doubled CXXCH motif" evidence="2">
    <location>
        <begin position="217"/>
        <end position="253"/>
    </location>
</feature>
<evidence type="ECO:0000259" key="3">
    <source>
        <dbReference type="Pfam" id="PF22678"/>
    </source>
</evidence>
<dbReference type="Pfam" id="PF22678">
    <property type="entry name" value="Cytochrom_c_NrfB-like"/>
    <property type="match status" value="1"/>
</dbReference>
<protein>
    <submittedName>
        <fullName evidence="4">DmsE family decaheme c-type cytochrome</fullName>
    </submittedName>
</protein>
<dbReference type="InterPro" id="IPR036280">
    <property type="entry name" value="Multihaem_cyt_sf"/>
</dbReference>
<dbReference type="NCBIfam" id="TIGR01905">
    <property type="entry name" value="paired_CXXCH_1"/>
    <property type="match status" value="3"/>
</dbReference>
<accession>A0ABU0W744</accession>
<feature type="domain" description="Cytochrome c-type protein NrfB-like" evidence="3">
    <location>
        <begin position="67"/>
        <end position="155"/>
    </location>
</feature>
<evidence type="ECO:0000313" key="5">
    <source>
        <dbReference type="Proteomes" id="UP001239019"/>
    </source>
</evidence>
<dbReference type="Gene3D" id="3.90.10.10">
    <property type="entry name" value="Cytochrome C3"/>
    <property type="match status" value="2"/>
</dbReference>
<dbReference type="NCBIfam" id="TIGR03508">
    <property type="entry name" value="decahem_SO"/>
    <property type="match status" value="1"/>
</dbReference>
<dbReference type="InterPro" id="IPR020015">
    <property type="entry name" value="Decahaem_cyt-c_DmsE"/>
</dbReference>
<gene>
    <name evidence="4" type="ORF">RBH19_02890</name>
</gene>